<accession>A0ACC4CIH6</accession>
<proteinExistence type="predicted"/>
<name>A0ACC4CIH6_POPAL</name>
<evidence type="ECO:0000313" key="2">
    <source>
        <dbReference type="Proteomes" id="UP000309997"/>
    </source>
</evidence>
<evidence type="ECO:0000313" key="1">
    <source>
        <dbReference type="EMBL" id="KAL3597800.1"/>
    </source>
</evidence>
<dbReference type="EMBL" id="RCHU02000004">
    <property type="protein sequence ID" value="KAL3597800.1"/>
    <property type="molecule type" value="Genomic_DNA"/>
</dbReference>
<protein>
    <submittedName>
        <fullName evidence="1">Uncharacterized protein</fullName>
    </submittedName>
</protein>
<sequence length="183" mass="20994">MGPEGCVHAPKGWSCETLKWECVGYKVDCNESDLCITEEALSAKMIHAWMCRSIELQSLQVRMRFGLQNHIDSDNQQHIHKVNQSRGGETRAAVELSSQGQRYDFSTDVFSPVFRLEPVENIEYCCSRRRSQQRRLLVACRFEKVQKKDVSCSICLVELEKEDMIYAFDGHELAAERITASLN</sequence>
<keyword evidence="2" id="KW-1185">Reference proteome</keyword>
<dbReference type="Proteomes" id="UP000309997">
    <property type="component" value="Unassembled WGS sequence"/>
</dbReference>
<gene>
    <name evidence="1" type="ORF">D5086_009437</name>
</gene>
<reference evidence="1 2" key="1">
    <citation type="journal article" date="2024" name="Plant Biotechnol. J.">
        <title>Genome and CRISPR/Cas9 system of a widespread forest tree (Populus alba) in the world.</title>
        <authorList>
            <person name="Liu Y.J."/>
            <person name="Jiang P.F."/>
            <person name="Han X.M."/>
            <person name="Li X.Y."/>
            <person name="Wang H.M."/>
            <person name="Wang Y.J."/>
            <person name="Wang X.X."/>
            <person name="Zeng Q.Y."/>
        </authorList>
    </citation>
    <scope>NUCLEOTIDE SEQUENCE [LARGE SCALE GENOMIC DNA]</scope>
    <source>
        <strain evidence="2">cv. PAL-ZL1</strain>
    </source>
</reference>
<comment type="caution">
    <text evidence="1">The sequence shown here is derived from an EMBL/GenBank/DDBJ whole genome shotgun (WGS) entry which is preliminary data.</text>
</comment>
<organism evidence="1 2">
    <name type="scientific">Populus alba</name>
    <name type="common">White poplar</name>
    <dbReference type="NCBI Taxonomy" id="43335"/>
    <lineage>
        <taxon>Eukaryota</taxon>
        <taxon>Viridiplantae</taxon>
        <taxon>Streptophyta</taxon>
        <taxon>Embryophyta</taxon>
        <taxon>Tracheophyta</taxon>
        <taxon>Spermatophyta</taxon>
        <taxon>Magnoliopsida</taxon>
        <taxon>eudicotyledons</taxon>
        <taxon>Gunneridae</taxon>
        <taxon>Pentapetalae</taxon>
        <taxon>rosids</taxon>
        <taxon>fabids</taxon>
        <taxon>Malpighiales</taxon>
        <taxon>Salicaceae</taxon>
        <taxon>Saliceae</taxon>
        <taxon>Populus</taxon>
    </lineage>
</organism>